<dbReference type="AlphaFoldDB" id="A0A0C1QIC1"/>
<proteinExistence type="predicted"/>
<organism evidence="1 2">
    <name type="scientific">Candidatus Jidaibacter acanthamoebae</name>
    <dbReference type="NCBI Taxonomy" id="86105"/>
    <lineage>
        <taxon>Bacteria</taxon>
        <taxon>Pseudomonadati</taxon>
        <taxon>Pseudomonadota</taxon>
        <taxon>Alphaproteobacteria</taxon>
        <taxon>Rickettsiales</taxon>
        <taxon>Candidatus Midichloriaceae</taxon>
        <taxon>Candidatus Jidaibacter</taxon>
    </lineage>
</organism>
<evidence type="ECO:0000313" key="1">
    <source>
        <dbReference type="EMBL" id="KIE05244.1"/>
    </source>
</evidence>
<protein>
    <submittedName>
        <fullName evidence="1">Uncharacterized protein</fullName>
    </submittedName>
</protein>
<dbReference type="EMBL" id="JSWE01000096">
    <property type="protein sequence ID" value="KIE05244.1"/>
    <property type="molecule type" value="Genomic_DNA"/>
</dbReference>
<sequence>MQPATSQEILEELDKLNRHYPIIGLNEYQLQELMTDYIEDLSPYPIDLIRDACTAYRRNGKHLYFPKIGQLLEMIAEPRKQRSWQYKKINMLLEKAK</sequence>
<gene>
    <name evidence="1" type="ORF">NF27_DT00180</name>
</gene>
<keyword evidence="2" id="KW-1185">Reference proteome</keyword>
<dbReference type="RefSeq" id="WP_039456250.1">
    <property type="nucleotide sequence ID" value="NZ_JSWE01000096.1"/>
</dbReference>
<reference evidence="1 2" key="1">
    <citation type="submission" date="2014-11" db="EMBL/GenBank/DDBJ databases">
        <title>A Rickettsiales Symbiont of Amoebae With Ancient Features.</title>
        <authorList>
            <person name="Schulz F."/>
            <person name="Martijn J."/>
            <person name="Wascher F."/>
            <person name="Kostanjsek R."/>
            <person name="Ettema T.J."/>
            <person name="Horn M."/>
        </authorList>
    </citation>
    <scope>NUCLEOTIDE SEQUENCE [LARGE SCALE GENOMIC DNA]</scope>
    <source>
        <strain evidence="1 2">UWC36</strain>
    </source>
</reference>
<dbReference type="STRING" id="86105.NF27_DT00180"/>
<dbReference type="Proteomes" id="UP000031258">
    <property type="component" value="Unassembled WGS sequence"/>
</dbReference>
<comment type="caution">
    <text evidence="1">The sequence shown here is derived from an EMBL/GenBank/DDBJ whole genome shotgun (WGS) entry which is preliminary data.</text>
</comment>
<accession>A0A0C1QIC1</accession>
<name>A0A0C1QIC1_9RICK</name>
<evidence type="ECO:0000313" key="2">
    <source>
        <dbReference type="Proteomes" id="UP000031258"/>
    </source>
</evidence>
<dbReference type="OrthoDB" id="7863397at2"/>